<evidence type="ECO:0000313" key="1">
    <source>
        <dbReference type="EMBL" id="KWZ81505.1"/>
    </source>
</evidence>
<name>A0A133KPT8_BIFBI</name>
<dbReference type="EMBL" id="LRPO01000029">
    <property type="protein sequence ID" value="KWZ81505.1"/>
    <property type="molecule type" value="Genomic_DNA"/>
</dbReference>
<organism evidence="1 2">
    <name type="scientific">Bifidobacterium bifidum</name>
    <dbReference type="NCBI Taxonomy" id="1681"/>
    <lineage>
        <taxon>Bacteria</taxon>
        <taxon>Bacillati</taxon>
        <taxon>Actinomycetota</taxon>
        <taxon>Actinomycetes</taxon>
        <taxon>Bifidobacteriales</taxon>
        <taxon>Bifidobacteriaceae</taxon>
        <taxon>Bifidobacterium</taxon>
    </lineage>
</organism>
<proteinExistence type="predicted"/>
<protein>
    <submittedName>
        <fullName evidence="1">Uncharacterized protein</fullName>
    </submittedName>
</protein>
<dbReference type="Proteomes" id="UP000070092">
    <property type="component" value="Unassembled WGS sequence"/>
</dbReference>
<evidence type="ECO:0000313" key="2">
    <source>
        <dbReference type="Proteomes" id="UP000070092"/>
    </source>
</evidence>
<gene>
    <name evidence="1" type="ORF">HMPREF3196_00969</name>
</gene>
<accession>A0A133KPT8</accession>
<reference evidence="1 2" key="1">
    <citation type="submission" date="2016-01" db="EMBL/GenBank/DDBJ databases">
        <authorList>
            <person name="Oliw E.H."/>
        </authorList>
    </citation>
    <scope>NUCLEOTIDE SEQUENCE [LARGE SCALE GENOMIC DNA]</scope>
    <source>
        <strain evidence="1 2">MJR8628B</strain>
    </source>
</reference>
<comment type="caution">
    <text evidence="1">The sequence shown here is derived from an EMBL/GenBank/DDBJ whole genome shotgun (WGS) entry which is preliminary data.</text>
</comment>
<dbReference type="AlphaFoldDB" id="A0A133KPT8"/>
<sequence>MFPPKTPLQHVDIITCQSGDGIARYRPWAMDDRLPVSRGWSG</sequence>